<keyword evidence="2" id="KW-1185">Reference proteome</keyword>
<proteinExistence type="predicted"/>
<dbReference type="AlphaFoldDB" id="A0AA40EJZ0"/>
<evidence type="ECO:0000313" key="2">
    <source>
        <dbReference type="Proteomes" id="UP001172155"/>
    </source>
</evidence>
<name>A0AA40EJZ0_9PEZI</name>
<reference evidence="1" key="1">
    <citation type="submission" date="2023-06" db="EMBL/GenBank/DDBJ databases">
        <title>Genome-scale phylogeny and comparative genomics of the fungal order Sordariales.</title>
        <authorList>
            <consortium name="Lawrence Berkeley National Laboratory"/>
            <person name="Hensen N."/>
            <person name="Bonometti L."/>
            <person name="Westerberg I."/>
            <person name="Brannstrom I.O."/>
            <person name="Guillou S."/>
            <person name="Cros-Aarteil S."/>
            <person name="Calhoun S."/>
            <person name="Haridas S."/>
            <person name="Kuo A."/>
            <person name="Mondo S."/>
            <person name="Pangilinan J."/>
            <person name="Riley R."/>
            <person name="LaButti K."/>
            <person name="Andreopoulos B."/>
            <person name="Lipzen A."/>
            <person name="Chen C."/>
            <person name="Yanf M."/>
            <person name="Daum C."/>
            <person name="Ng V."/>
            <person name="Clum A."/>
            <person name="Steindorff A."/>
            <person name="Ohm R."/>
            <person name="Martin F."/>
            <person name="Silar P."/>
            <person name="Natvig D."/>
            <person name="Lalanne C."/>
            <person name="Gautier V."/>
            <person name="Ament-velasquez S.L."/>
            <person name="Kruys A."/>
            <person name="Hutchinson M.I."/>
            <person name="Powell A.J."/>
            <person name="Barry K."/>
            <person name="Miller A.N."/>
            <person name="Grigoriev I.V."/>
            <person name="Debuchy R."/>
            <person name="Gladieux P."/>
            <person name="Thoren M.H."/>
            <person name="Johannesson H."/>
        </authorList>
    </citation>
    <scope>NUCLEOTIDE SEQUENCE</scope>
    <source>
        <strain evidence="1">SMH3187-1</strain>
    </source>
</reference>
<gene>
    <name evidence="1" type="ORF">B0T18DRAFT_418515</name>
</gene>
<comment type="caution">
    <text evidence="1">The sequence shown here is derived from an EMBL/GenBank/DDBJ whole genome shotgun (WGS) entry which is preliminary data.</text>
</comment>
<dbReference type="Proteomes" id="UP001172155">
    <property type="component" value="Unassembled WGS sequence"/>
</dbReference>
<protein>
    <submittedName>
        <fullName evidence="1">Uncharacterized protein</fullName>
    </submittedName>
</protein>
<organism evidence="1 2">
    <name type="scientific">Schizothecium vesticola</name>
    <dbReference type="NCBI Taxonomy" id="314040"/>
    <lineage>
        <taxon>Eukaryota</taxon>
        <taxon>Fungi</taxon>
        <taxon>Dikarya</taxon>
        <taxon>Ascomycota</taxon>
        <taxon>Pezizomycotina</taxon>
        <taxon>Sordariomycetes</taxon>
        <taxon>Sordariomycetidae</taxon>
        <taxon>Sordariales</taxon>
        <taxon>Schizotheciaceae</taxon>
        <taxon>Schizothecium</taxon>
    </lineage>
</organism>
<sequence length="84" mass="9447">MSQHGKRLWPEAARQDWTPGVRLWSRWIVPEASEWCILCPALRPPTARCSSLPPGVGCGARGRAQHWLHTINPHLILLQAVHLA</sequence>
<evidence type="ECO:0000313" key="1">
    <source>
        <dbReference type="EMBL" id="KAK0740696.1"/>
    </source>
</evidence>
<accession>A0AA40EJZ0</accession>
<dbReference type="EMBL" id="JAUKUD010000006">
    <property type="protein sequence ID" value="KAK0740696.1"/>
    <property type="molecule type" value="Genomic_DNA"/>
</dbReference>